<proteinExistence type="predicted"/>
<dbReference type="Proteomes" id="UP001597158">
    <property type="component" value="Unassembled WGS sequence"/>
</dbReference>
<evidence type="ECO:0000313" key="3">
    <source>
        <dbReference type="Proteomes" id="UP001597158"/>
    </source>
</evidence>
<dbReference type="InterPro" id="IPR004322">
    <property type="entry name" value="Plasmid_replicase_bac"/>
</dbReference>
<protein>
    <submittedName>
        <fullName evidence="2">Replication initiation protein</fullName>
    </submittedName>
</protein>
<dbReference type="EMBL" id="JBHTMC010000049">
    <property type="protein sequence ID" value="MFD1265821.1"/>
    <property type="molecule type" value="Genomic_DNA"/>
</dbReference>
<accession>A0ABW3WIQ2</accession>
<dbReference type="InterPro" id="IPR009057">
    <property type="entry name" value="Homeodomain-like_sf"/>
</dbReference>
<organism evidence="2 3">
    <name type="scientific">Thauera mechernichensis</name>
    <dbReference type="NCBI Taxonomy" id="82788"/>
    <lineage>
        <taxon>Bacteria</taxon>
        <taxon>Pseudomonadati</taxon>
        <taxon>Pseudomonadota</taxon>
        <taxon>Betaproteobacteria</taxon>
        <taxon>Rhodocyclales</taxon>
        <taxon>Zoogloeaceae</taxon>
        <taxon>Thauera</taxon>
    </lineage>
</organism>
<sequence length="320" mass="36420">MVEFDRVSTCSDQQLDLFEASRWPRKPYCSDDLEQGLCIRSLASAIKRPYIQANPPHLRVWSIFDVDRPGAAVLWEDQGLPPPSWAAVNRENGHAHLVWGLSVPVLVDSPDLRQAPMRYLCAVESAFRARLQADQGYSGLITKNPVHPLWKTLRGPQLGYELGDLADWVDLPKHIPKRKPEEVGLGRNVTVFDWLRLYAYRKIRHYKLDVRNFIQWQSHLNGKALERNGDFLYPLDGREVWHIAKSVSKWVWHKFDLAASDARFSALQARRGSKGGVVRSASYEEQRASACLMHAQGMSARAIARELGCSPQSVLNWVSK</sequence>
<evidence type="ECO:0000259" key="1">
    <source>
        <dbReference type="Pfam" id="PF08708"/>
    </source>
</evidence>
<dbReference type="Pfam" id="PF03090">
    <property type="entry name" value="Replicase"/>
    <property type="match status" value="1"/>
</dbReference>
<dbReference type="RefSeq" id="WP_277835604.1">
    <property type="nucleotide sequence ID" value="NZ_JARQZE010000030.1"/>
</dbReference>
<evidence type="ECO:0000313" key="2">
    <source>
        <dbReference type="EMBL" id="MFD1265821.1"/>
    </source>
</evidence>
<dbReference type="InterPro" id="IPR014820">
    <property type="entry name" value="PriCT_1"/>
</dbReference>
<dbReference type="SUPFAM" id="SSF46689">
    <property type="entry name" value="Homeodomain-like"/>
    <property type="match status" value="1"/>
</dbReference>
<comment type="caution">
    <text evidence="2">The sequence shown here is derived from an EMBL/GenBank/DDBJ whole genome shotgun (WGS) entry which is preliminary data.</text>
</comment>
<dbReference type="Gene3D" id="1.10.340.50">
    <property type="match status" value="1"/>
</dbReference>
<keyword evidence="3" id="KW-1185">Reference proteome</keyword>
<reference evidence="3" key="1">
    <citation type="journal article" date="2019" name="Int. J. Syst. Evol. Microbiol.">
        <title>The Global Catalogue of Microorganisms (GCM) 10K type strain sequencing project: providing services to taxonomists for standard genome sequencing and annotation.</title>
        <authorList>
            <consortium name="The Broad Institute Genomics Platform"/>
            <consortium name="The Broad Institute Genome Sequencing Center for Infectious Disease"/>
            <person name="Wu L."/>
            <person name="Ma J."/>
        </authorList>
    </citation>
    <scope>NUCLEOTIDE SEQUENCE [LARGE SCALE GENOMIC DNA]</scope>
    <source>
        <strain evidence="3">CCUG 48884</strain>
    </source>
</reference>
<name>A0ABW3WIQ2_9RHOO</name>
<feature type="domain" description="Primase C-terminal 1" evidence="1">
    <location>
        <begin position="185"/>
        <end position="252"/>
    </location>
</feature>
<gene>
    <name evidence="2" type="ORF">ACFQ4M_19795</name>
</gene>
<dbReference type="Pfam" id="PF08708">
    <property type="entry name" value="PriCT_1"/>
    <property type="match status" value="1"/>
</dbReference>
<dbReference type="Pfam" id="PF13384">
    <property type="entry name" value="HTH_23"/>
    <property type="match status" value="1"/>
</dbReference>